<dbReference type="Gene3D" id="3.30.70.2660">
    <property type="match status" value="1"/>
</dbReference>
<dbReference type="InterPro" id="IPR010147">
    <property type="entry name" value="CRISPR-assoc_prot_CasD"/>
</dbReference>
<evidence type="ECO:0000313" key="3">
    <source>
        <dbReference type="EMBL" id="MBP2479697.1"/>
    </source>
</evidence>
<name>A0ABS5ATC5_9PSEU</name>
<keyword evidence="4" id="KW-1185">Reference proteome</keyword>
<dbReference type="NCBIfam" id="TIGR01868">
    <property type="entry name" value="casD_Cas5e"/>
    <property type="match status" value="1"/>
</dbReference>
<organism evidence="3 4">
    <name type="scientific">Crossiella equi</name>
    <dbReference type="NCBI Taxonomy" id="130796"/>
    <lineage>
        <taxon>Bacteria</taxon>
        <taxon>Bacillati</taxon>
        <taxon>Actinomycetota</taxon>
        <taxon>Actinomycetes</taxon>
        <taxon>Pseudonocardiales</taxon>
        <taxon>Pseudonocardiaceae</taxon>
        <taxon>Crossiella</taxon>
    </lineage>
</organism>
<dbReference type="RefSeq" id="WP_086786203.1">
    <property type="nucleotide sequence ID" value="NZ_JAGIOO010000001.1"/>
</dbReference>
<reference evidence="3 4" key="1">
    <citation type="submission" date="2021-03" db="EMBL/GenBank/DDBJ databases">
        <title>Sequencing the genomes of 1000 actinobacteria strains.</title>
        <authorList>
            <person name="Klenk H.-P."/>
        </authorList>
    </citation>
    <scope>NUCLEOTIDE SEQUENCE [LARGE SCALE GENOMIC DNA]</scope>
    <source>
        <strain evidence="3 4">DSM 44580</strain>
    </source>
</reference>
<dbReference type="InterPro" id="IPR013422">
    <property type="entry name" value="CRISPR-assoc_prot_Cas5_N"/>
</dbReference>
<accession>A0ABS5ATC5</accession>
<evidence type="ECO:0000256" key="2">
    <source>
        <dbReference type="SAM" id="MobiDB-lite"/>
    </source>
</evidence>
<dbReference type="EMBL" id="JAGIOO010000001">
    <property type="protein sequence ID" value="MBP2479697.1"/>
    <property type="molecule type" value="Genomic_DNA"/>
</dbReference>
<dbReference type="Proteomes" id="UP001519363">
    <property type="component" value="Unassembled WGS sequence"/>
</dbReference>
<dbReference type="NCBIfam" id="TIGR02593">
    <property type="entry name" value="CRISPR_cas5"/>
    <property type="match status" value="1"/>
</dbReference>
<sequence length="239" mass="26520">MTTSLALCFDAPMQSWGTRARGIVRDSTAEPTKSGVIGVLGAALGVERDDEPRIAELAELRLGVRVDREGLLERDYHTTQDVPTTQGTGHRTVVSERYYLANALFLVVLEGERLLLERVADAIRNPRYPMFFGRKAYVPSRPLLLPEAAPVDRGLDEMIAEHSWLEPSDLARNRALRDKERSALRTVVDCAPTQAGAEARNDQPVSFAHDHRRHGPRTVLVSQTPLTDRMIVEGVSLCS</sequence>
<protein>
    <submittedName>
        <fullName evidence="3">CRISPR system Cascade subunit CasD</fullName>
    </submittedName>
</protein>
<keyword evidence="1" id="KW-0051">Antiviral defense</keyword>
<proteinExistence type="predicted"/>
<gene>
    <name evidence="3" type="ORF">JOF53_008569</name>
</gene>
<dbReference type="Pfam" id="PF09704">
    <property type="entry name" value="Cas_Cas5d"/>
    <property type="match status" value="1"/>
</dbReference>
<feature type="region of interest" description="Disordered" evidence="2">
    <location>
        <begin position="194"/>
        <end position="214"/>
    </location>
</feature>
<evidence type="ECO:0000313" key="4">
    <source>
        <dbReference type="Proteomes" id="UP001519363"/>
    </source>
</evidence>
<dbReference type="CDD" id="cd09645">
    <property type="entry name" value="Cas5_I-E"/>
    <property type="match status" value="1"/>
</dbReference>
<evidence type="ECO:0000256" key="1">
    <source>
        <dbReference type="ARBA" id="ARBA00023118"/>
    </source>
</evidence>
<comment type="caution">
    <text evidence="3">The sequence shown here is derived from an EMBL/GenBank/DDBJ whole genome shotgun (WGS) entry which is preliminary data.</text>
</comment>
<dbReference type="InterPro" id="IPR021124">
    <property type="entry name" value="CRISPR-assoc_prot_Cas5"/>
</dbReference>